<protein>
    <submittedName>
        <fullName evidence="1">Uncharacterized protein</fullName>
    </submittedName>
</protein>
<name>A0A1G5RXD7_9FIRM</name>
<dbReference type="Proteomes" id="UP000199208">
    <property type="component" value="Unassembled WGS sequence"/>
</dbReference>
<accession>A0A1G5RXD7</accession>
<dbReference type="STRING" id="1120920.SAMN03080599_01080"/>
<reference evidence="1 2" key="1">
    <citation type="submission" date="2016-10" db="EMBL/GenBank/DDBJ databases">
        <authorList>
            <person name="de Groot N.N."/>
        </authorList>
    </citation>
    <scope>NUCLEOTIDE SEQUENCE [LARGE SCALE GENOMIC DNA]</scope>
    <source>
        <strain evidence="1 2">DSM 2784</strain>
    </source>
</reference>
<evidence type="ECO:0000313" key="2">
    <source>
        <dbReference type="Proteomes" id="UP000199208"/>
    </source>
</evidence>
<dbReference type="EMBL" id="FMWL01000004">
    <property type="protein sequence ID" value="SCZ78121.1"/>
    <property type="molecule type" value="Genomic_DNA"/>
</dbReference>
<dbReference type="AlphaFoldDB" id="A0A1G5RXD7"/>
<keyword evidence="2" id="KW-1185">Reference proteome</keyword>
<dbReference type="RefSeq" id="WP_170829305.1">
    <property type="nucleotide sequence ID" value="NZ_FMWL01000004.1"/>
</dbReference>
<evidence type="ECO:0000313" key="1">
    <source>
        <dbReference type="EMBL" id="SCZ78121.1"/>
    </source>
</evidence>
<organism evidence="1 2">
    <name type="scientific">Acidaminobacter hydrogenoformans DSM 2784</name>
    <dbReference type="NCBI Taxonomy" id="1120920"/>
    <lineage>
        <taxon>Bacteria</taxon>
        <taxon>Bacillati</taxon>
        <taxon>Bacillota</taxon>
        <taxon>Clostridia</taxon>
        <taxon>Peptostreptococcales</taxon>
        <taxon>Acidaminobacteraceae</taxon>
        <taxon>Acidaminobacter</taxon>
    </lineage>
</organism>
<gene>
    <name evidence="1" type="ORF">SAMN03080599_01080</name>
</gene>
<sequence>MTTQKLIEHWIEVLKNANDLEEYNKLLKVMEDELTEAECEEVLEVLEDMNA</sequence>
<proteinExistence type="predicted"/>